<protein>
    <submittedName>
        <fullName evidence="2">Uncharacterized protein</fullName>
    </submittedName>
</protein>
<sequence>MFTRFQTSIVSAFRKTLQFLGMENTLPTGPETISEDGTDIEVYLFNLVTGYDSSGASLMDQCTVRELHLCKEQTSVGHEYISVQVLRDGSNIPFYIHFERFRGAPAPDQTPPSAENIPAENCVEGRQSLSRLSALMQVSSDGVSRAVKASNEAVADSEHLSKDISPFLKERSAMDKAFMRKTATKSGDDAERCRTVTFSRCAGWYDSSLPPASVYAAQIKSARNVNDFEAEEGTSSANSKSGRRKQVKKKPGRVPLFSKTPLFLMYSLGNVDIAPIVESYKVDLQHFEKKARSRDIEIPHRCNLHHIKMSADSRSVRGRGLGVSRKRTKYYAMSTSVLCAPHATELAQMQCTVELLKYALHA</sequence>
<dbReference type="EMBL" id="KN817609">
    <property type="protein sequence ID" value="KJA17100.1"/>
    <property type="molecule type" value="Genomic_DNA"/>
</dbReference>
<proteinExistence type="predicted"/>
<gene>
    <name evidence="2" type="ORF">HYPSUDRAFT_219078</name>
</gene>
<dbReference type="Proteomes" id="UP000054270">
    <property type="component" value="Unassembled WGS sequence"/>
</dbReference>
<dbReference type="AlphaFoldDB" id="A0A0D2P9R7"/>
<feature type="region of interest" description="Disordered" evidence="1">
    <location>
        <begin position="230"/>
        <end position="251"/>
    </location>
</feature>
<evidence type="ECO:0000256" key="1">
    <source>
        <dbReference type="SAM" id="MobiDB-lite"/>
    </source>
</evidence>
<reference evidence="3" key="1">
    <citation type="submission" date="2014-04" db="EMBL/GenBank/DDBJ databases">
        <title>Evolutionary Origins and Diversification of the Mycorrhizal Mutualists.</title>
        <authorList>
            <consortium name="DOE Joint Genome Institute"/>
            <consortium name="Mycorrhizal Genomics Consortium"/>
            <person name="Kohler A."/>
            <person name="Kuo A."/>
            <person name="Nagy L.G."/>
            <person name="Floudas D."/>
            <person name="Copeland A."/>
            <person name="Barry K.W."/>
            <person name="Cichocki N."/>
            <person name="Veneault-Fourrey C."/>
            <person name="LaButti K."/>
            <person name="Lindquist E.A."/>
            <person name="Lipzen A."/>
            <person name="Lundell T."/>
            <person name="Morin E."/>
            <person name="Murat C."/>
            <person name="Riley R."/>
            <person name="Ohm R."/>
            <person name="Sun H."/>
            <person name="Tunlid A."/>
            <person name="Henrissat B."/>
            <person name="Grigoriev I.V."/>
            <person name="Hibbett D.S."/>
            <person name="Martin F."/>
        </authorList>
    </citation>
    <scope>NUCLEOTIDE SEQUENCE [LARGE SCALE GENOMIC DNA]</scope>
    <source>
        <strain evidence="3">FD-334 SS-4</strain>
    </source>
</reference>
<feature type="compositionally biased region" description="Basic residues" evidence="1">
    <location>
        <begin position="241"/>
        <end position="251"/>
    </location>
</feature>
<accession>A0A0D2P9R7</accession>
<evidence type="ECO:0000313" key="3">
    <source>
        <dbReference type="Proteomes" id="UP000054270"/>
    </source>
</evidence>
<keyword evidence="3" id="KW-1185">Reference proteome</keyword>
<name>A0A0D2P9R7_HYPSF</name>
<evidence type="ECO:0000313" key="2">
    <source>
        <dbReference type="EMBL" id="KJA17100.1"/>
    </source>
</evidence>
<organism evidence="2 3">
    <name type="scientific">Hypholoma sublateritium (strain FD-334 SS-4)</name>
    <dbReference type="NCBI Taxonomy" id="945553"/>
    <lineage>
        <taxon>Eukaryota</taxon>
        <taxon>Fungi</taxon>
        <taxon>Dikarya</taxon>
        <taxon>Basidiomycota</taxon>
        <taxon>Agaricomycotina</taxon>
        <taxon>Agaricomycetes</taxon>
        <taxon>Agaricomycetidae</taxon>
        <taxon>Agaricales</taxon>
        <taxon>Agaricineae</taxon>
        <taxon>Strophariaceae</taxon>
        <taxon>Hypholoma</taxon>
    </lineage>
</organism>